<accession>A0ACD3ZLW5</accession>
<dbReference type="EMBL" id="CP090039">
    <property type="protein sequence ID" value="UPL02340.1"/>
    <property type="molecule type" value="Genomic_DNA"/>
</dbReference>
<reference evidence="1" key="1">
    <citation type="submission" date="2021-11" db="EMBL/GenBank/DDBJ databases">
        <title>Fusarium solani-melongenae Genome sequencing and assembly.</title>
        <authorList>
            <person name="Xie S."/>
            <person name="Huang L."/>
            <person name="Zhang X."/>
        </authorList>
    </citation>
    <scope>NUCLEOTIDE SEQUENCE</scope>
    <source>
        <strain evidence="1">CRI 24-3</strain>
    </source>
</reference>
<protein>
    <submittedName>
        <fullName evidence="1">Uncharacterized protein</fullName>
    </submittedName>
</protein>
<keyword evidence="2" id="KW-1185">Reference proteome</keyword>
<gene>
    <name evidence="1" type="ORF">LCI18_013274</name>
</gene>
<organism evidence="1 2">
    <name type="scientific">Fusarium solani subsp. cucurbitae</name>
    <name type="common">Neocosmosporum cucurbitae</name>
    <dbReference type="NCBI Taxonomy" id="2747967"/>
    <lineage>
        <taxon>Eukaryota</taxon>
        <taxon>Fungi</taxon>
        <taxon>Dikarya</taxon>
        <taxon>Ascomycota</taxon>
        <taxon>Pezizomycotina</taxon>
        <taxon>Sordariomycetes</taxon>
        <taxon>Hypocreomycetidae</taxon>
        <taxon>Hypocreales</taxon>
        <taxon>Nectriaceae</taxon>
        <taxon>Fusarium</taxon>
        <taxon>Fusarium solani species complex</taxon>
    </lineage>
</organism>
<dbReference type="Proteomes" id="UP000830768">
    <property type="component" value="Chromosome 11"/>
</dbReference>
<evidence type="ECO:0000313" key="1">
    <source>
        <dbReference type="EMBL" id="UPL02340.1"/>
    </source>
</evidence>
<name>A0ACD3ZLW5_FUSSC</name>
<evidence type="ECO:0000313" key="2">
    <source>
        <dbReference type="Proteomes" id="UP000830768"/>
    </source>
</evidence>
<proteinExistence type="predicted"/>
<sequence>MRLALTAISTLWAATLASPTPHAQGTWEILSPIPIAPRQEHSVAALSDTTLAIIGGVIPNPDGEGVNTTSIVQLYDIPSDTWRSAAPAPIQVNHPNVAAVDGKIYLLGGLSVASDGAWRAFSDSWVFDPDRNEWSSLNPIPAGEERGSAAMGVYGSTIYMAGGMRTLVPRAGGEQDTVDFVSAFDTVSSKWISLPKAAKKIPEGRDHAGVSVVGNKFYILGGRLRGQHNVKDTVFILYLKNLHKGWTTSKARMPTPRGGVVSGTIGCEVYIMGGEGNTAAGAEGIFNDVEVFDTKTETWGKLNAMRLPRHGGSAVAVNGGIYLPGGGTRLGGSPVDVLDVYWP</sequence>